<dbReference type="EMBL" id="JARFPK010000006">
    <property type="protein sequence ID" value="MDF0589981.1"/>
    <property type="molecule type" value="Genomic_DNA"/>
</dbReference>
<dbReference type="RefSeq" id="WP_316965743.1">
    <property type="nucleotide sequence ID" value="NZ_JARFPK010000006.1"/>
</dbReference>
<keyword evidence="2" id="KW-1185">Reference proteome</keyword>
<protein>
    <submittedName>
        <fullName evidence="1">DUF2111 domain-containing protein</fullName>
    </submittedName>
</protein>
<organism evidence="1 2">
    <name type="scientific">Candidatus Methanocrinis natronophilus</name>
    <dbReference type="NCBI Taxonomy" id="3033396"/>
    <lineage>
        <taxon>Archaea</taxon>
        <taxon>Methanobacteriati</taxon>
        <taxon>Methanobacteriota</taxon>
        <taxon>Stenosarchaea group</taxon>
        <taxon>Methanomicrobia</taxon>
        <taxon>Methanotrichales</taxon>
        <taxon>Methanotrichaceae</taxon>
        <taxon>Methanocrinis</taxon>
    </lineage>
</organism>
<evidence type="ECO:0000313" key="2">
    <source>
        <dbReference type="Proteomes" id="UP001220010"/>
    </source>
</evidence>
<name>A0ABT5X5L3_9EURY</name>
<evidence type="ECO:0000313" key="1">
    <source>
        <dbReference type="EMBL" id="MDF0589981.1"/>
    </source>
</evidence>
<accession>A0ABT5X5L3</accession>
<dbReference type="PIRSF" id="PIRSF006557">
    <property type="entry name" value="UCP006557_sign"/>
    <property type="match status" value="1"/>
</dbReference>
<sequence length="126" mass="13008">MAELMISEKSGPSDLAPIAIAVNQILGLPVTLRSRELPGVRVEGGEVVDDGYTGPVLEEVMASGVAEKTVPKSGVYKGIPVSVAPIFDREGGVIAAMGVVDVVGTIDIPSVFGAYTEVVKEVSGKR</sequence>
<reference evidence="1 2" key="1">
    <citation type="submission" date="2023-03" db="EMBL/GenBank/DDBJ databases">
        <title>WGS of Methanotrichaceae archaeon Mx.</title>
        <authorList>
            <person name="Sorokin D.Y."/>
            <person name="Merkel A.Y."/>
        </authorList>
    </citation>
    <scope>NUCLEOTIDE SEQUENCE [LARGE SCALE GENOMIC DNA]</scope>
    <source>
        <strain evidence="1 2">Mx</strain>
    </source>
</reference>
<gene>
    <name evidence="1" type="ORF">P0O15_02150</name>
</gene>
<dbReference type="Pfam" id="PF09884">
    <property type="entry name" value="DUF2111"/>
    <property type="match status" value="1"/>
</dbReference>
<dbReference type="InterPro" id="IPR012029">
    <property type="entry name" value="UCP006557"/>
</dbReference>
<dbReference type="Proteomes" id="UP001220010">
    <property type="component" value="Unassembled WGS sequence"/>
</dbReference>
<proteinExistence type="predicted"/>
<comment type="caution">
    <text evidence="1">The sequence shown here is derived from an EMBL/GenBank/DDBJ whole genome shotgun (WGS) entry which is preliminary data.</text>
</comment>